<proteinExistence type="predicted"/>
<gene>
    <name evidence="1" type="ORF">SAMN04487891_101541</name>
    <name evidence="2" type="ORF">SAMN05216293_0548</name>
</gene>
<keyword evidence="4" id="KW-1185">Reference proteome</keyword>
<dbReference type="EMBL" id="FRAT01000001">
    <property type="protein sequence ID" value="SHK18063.1"/>
    <property type="molecule type" value="Genomic_DNA"/>
</dbReference>
<comment type="caution">
    <text evidence="2">The sequence shown here is derived from an EMBL/GenBank/DDBJ whole genome shotgun (WGS) entry which is preliminary data.</text>
</comment>
<dbReference type="AlphaFoldDB" id="A0A1M6QDC6"/>
<accession>A0A1M6QDC6</accession>
<sequence>MNKTLLLFALFAILSFDIKNDLHLTFDKVSPEEAYIGILNNLDPLHPGRGIDTFNEKELDRPMAYGLILSAESNKYKYTKDSKTLDRIRICGEWLIRNSDLNTNGIHGYGLPDPWDAFGDKTVNPADQEYTIDTAVAIKGLLDWYDVEPKRRKKKEIYNTVFRVLEPFLTNKYDSPLGIPGYSLNPNDKEKDVFNPAVYLADQLRRFATLTSNDSLKTNLNIKSKKIFEILFSYTQTDSNGNIYWNYGTYIDSANDLVHACYMIEGIRSYFKDEGNAGVTWNHIVDHLNLFYSNNKWYRYFEKDRQTDKQSPRLWSLGMLMYSLSREGKYDKVDQVLWPQIQDYYLGGGHFKFRIDDDRKLVTHYGHLLLGLSYYLYNEKSFPPKK</sequence>
<evidence type="ECO:0000313" key="2">
    <source>
        <dbReference type="EMBL" id="SHK18063.1"/>
    </source>
</evidence>
<evidence type="ECO:0000313" key="1">
    <source>
        <dbReference type="EMBL" id="SFB70254.1"/>
    </source>
</evidence>
<evidence type="ECO:0000313" key="3">
    <source>
        <dbReference type="Proteomes" id="UP000184031"/>
    </source>
</evidence>
<evidence type="ECO:0000313" key="4">
    <source>
        <dbReference type="Proteomes" id="UP000198940"/>
    </source>
</evidence>
<organism evidence="2 3">
    <name type="scientific">Flagellimonas taeanensis</name>
    <dbReference type="NCBI Taxonomy" id="1005926"/>
    <lineage>
        <taxon>Bacteria</taxon>
        <taxon>Pseudomonadati</taxon>
        <taxon>Bacteroidota</taxon>
        <taxon>Flavobacteriia</taxon>
        <taxon>Flavobacteriales</taxon>
        <taxon>Flavobacteriaceae</taxon>
        <taxon>Flagellimonas</taxon>
    </lineage>
</organism>
<dbReference type="RefSeq" id="WP_072876559.1">
    <property type="nucleotide sequence ID" value="NZ_FOKU01000001.1"/>
</dbReference>
<dbReference type="Proteomes" id="UP000184031">
    <property type="component" value="Unassembled WGS sequence"/>
</dbReference>
<protein>
    <submittedName>
        <fullName evidence="2">Uncharacterized protein</fullName>
    </submittedName>
</protein>
<reference evidence="2 3" key="1">
    <citation type="submission" date="2016-11" db="EMBL/GenBank/DDBJ databases">
        <authorList>
            <person name="Varghese N."/>
            <person name="Submissions S."/>
        </authorList>
    </citation>
    <scope>NUCLEOTIDE SEQUENCE [LARGE SCALE GENOMIC DNA]</scope>
    <source>
        <strain evidence="2 3">CGMCC 1.12174</strain>
        <strain evidence="1 4">DSM 26351</strain>
    </source>
</reference>
<dbReference type="Proteomes" id="UP000198940">
    <property type="component" value="Unassembled WGS sequence"/>
</dbReference>
<dbReference type="EMBL" id="FOKU01000001">
    <property type="protein sequence ID" value="SFB70254.1"/>
    <property type="molecule type" value="Genomic_DNA"/>
</dbReference>
<dbReference type="STRING" id="1055723.SAMN05216293_0548"/>
<name>A0A1M6QDC6_9FLAO</name>
<dbReference type="OrthoDB" id="9180583at2"/>